<accession>A0A1N7RUM0</accession>
<evidence type="ECO:0000313" key="1">
    <source>
        <dbReference type="EMBL" id="SIT38787.1"/>
    </source>
</evidence>
<dbReference type="EMBL" id="CYGY02000019">
    <property type="protein sequence ID" value="SIT38787.1"/>
    <property type="molecule type" value="Genomic_DNA"/>
</dbReference>
<dbReference type="Proteomes" id="UP000195569">
    <property type="component" value="Unassembled WGS sequence"/>
</dbReference>
<evidence type="ECO:0000313" key="2">
    <source>
        <dbReference type="Proteomes" id="UP000195569"/>
    </source>
</evidence>
<protein>
    <submittedName>
        <fullName evidence="1">Uncharacterized protein</fullName>
    </submittedName>
</protein>
<comment type="caution">
    <text evidence="1">The sequence shown here is derived from an EMBL/GenBank/DDBJ whole genome shotgun (WGS) entry which is preliminary data.</text>
</comment>
<reference evidence="1" key="1">
    <citation type="submission" date="2016-12" db="EMBL/GenBank/DDBJ databases">
        <authorList>
            <person name="Moulin L."/>
        </authorList>
    </citation>
    <scope>NUCLEOTIDE SEQUENCE [LARGE SCALE GENOMIC DNA]</scope>
    <source>
        <strain evidence="1">STM 7183</strain>
    </source>
</reference>
<organism evidence="1 2">
    <name type="scientific">Paraburkholderia piptadeniae</name>
    <dbReference type="NCBI Taxonomy" id="1701573"/>
    <lineage>
        <taxon>Bacteria</taxon>
        <taxon>Pseudomonadati</taxon>
        <taxon>Pseudomonadota</taxon>
        <taxon>Betaproteobacteria</taxon>
        <taxon>Burkholderiales</taxon>
        <taxon>Burkholderiaceae</taxon>
        <taxon>Paraburkholderia</taxon>
    </lineage>
</organism>
<keyword evidence="2" id="KW-1185">Reference proteome</keyword>
<proteinExistence type="predicted"/>
<dbReference type="AlphaFoldDB" id="A0A1N7RUM0"/>
<gene>
    <name evidence="1" type="ORF">BN2476_190016</name>
</gene>
<sequence length="74" mass="8247">MHRTSVSRMDQKQTIVIAHTLCSSVTETSARVHRGGRASALLTGYREYVPEVSVHSRQLVLIHYIAPDTPTSSR</sequence>
<name>A0A1N7RUM0_9BURK</name>